<proteinExistence type="predicted"/>
<sequence length="464" mass="50486">MSEILFQYEGVNPTSWAYLSSLLTIALFFKFNRVFCVRNFDLLLLVLLAPGLLCVAYGSDPVAASDPGIAERASIVARVGYLWLMGVNVFLLARMMLDSAMVRRPLLEPNLSFGGLTFLAASLLLFLTTNVLTGSPAGSDLDAVQRAEYLSHRATSDLEGATLNTHGPGFPFLFLLPHISTKSLIEAQDTAPADAARVEDPADSGRLEANAATARLMAILCQSTIVIGILLIARQHFDNAVLGVAASTLYLLLPYTAIWTGNVTHALPGALIVLAVLCYRRPIASGVMIGLACGTIYYPFALLPLWIAFYWRRGARRFVAGVVAALLLLVATLVFTSSDTAMLIARLQQMLGLRMPIFEGLSGVWAFWNGWYRVPLIVTFAGLSLSFAIWPAQKNLATLLSGTATLMVGVQFWHAHSGGIALAWYLPFLLLTVFRPNLEDRVAREVVAPSRWARSRHDEATAAL</sequence>
<evidence type="ECO:0000256" key="1">
    <source>
        <dbReference type="SAM" id="Phobius"/>
    </source>
</evidence>
<feature type="transmembrane region" description="Helical" evidence="1">
    <location>
        <begin position="214"/>
        <end position="233"/>
    </location>
</feature>
<accession>A0A5C5ZVI1</accession>
<feature type="transmembrane region" description="Helical" evidence="1">
    <location>
        <begin position="15"/>
        <end position="35"/>
    </location>
</feature>
<feature type="transmembrane region" description="Helical" evidence="1">
    <location>
        <begin position="109"/>
        <end position="132"/>
    </location>
</feature>
<evidence type="ECO:0008006" key="4">
    <source>
        <dbReference type="Google" id="ProtNLM"/>
    </source>
</evidence>
<name>A0A5C5ZVI1_9BACT</name>
<protein>
    <recommendedName>
        <fullName evidence="4">DUF2029 domain-containing protein</fullName>
    </recommendedName>
</protein>
<keyword evidence="1" id="KW-0472">Membrane</keyword>
<feature type="transmembrane region" description="Helical" evidence="1">
    <location>
        <begin position="42"/>
        <end position="59"/>
    </location>
</feature>
<feature type="transmembrane region" description="Helical" evidence="1">
    <location>
        <begin position="240"/>
        <end position="257"/>
    </location>
</feature>
<gene>
    <name evidence="2" type="ORF">Mal64_14160</name>
</gene>
<organism evidence="2 3">
    <name type="scientific">Pseudobythopirellula maris</name>
    <dbReference type="NCBI Taxonomy" id="2527991"/>
    <lineage>
        <taxon>Bacteria</taxon>
        <taxon>Pseudomonadati</taxon>
        <taxon>Planctomycetota</taxon>
        <taxon>Planctomycetia</taxon>
        <taxon>Pirellulales</taxon>
        <taxon>Lacipirellulaceae</taxon>
        <taxon>Pseudobythopirellula</taxon>
    </lineage>
</organism>
<dbReference type="RefSeq" id="WP_146398387.1">
    <property type="nucleotide sequence ID" value="NZ_SJPQ01000001.1"/>
</dbReference>
<feature type="transmembrane region" description="Helical" evidence="1">
    <location>
        <begin position="318"/>
        <end position="345"/>
    </location>
</feature>
<feature type="transmembrane region" description="Helical" evidence="1">
    <location>
        <begin position="412"/>
        <end position="434"/>
    </location>
</feature>
<dbReference type="OrthoDB" id="256769at2"/>
<comment type="caution">
    <text evidence="2">The sequence shown here is derived from an EMBL/GenBank/DDBJ whole genome shotgun (WGS) entry which is preliminary data.</text>
</comment>
<keyword evidence="3" id="KW-1185">Reference proteome</keyword>
<dbReference type="Proteomes" id="UP000315440">
    <property type="component" value="Unassembled WGS sequence"/>
</dbReference>
<feature type="transmembrane region" description="Helical" evidence="1">
    <location>
        <begin position="79"/>
        <end position="97"/>
    </location>
</feature>
<dbReference type="AlphaFoldDB" id="A0A5C5ZVI1"/>
<dbReference type="EMBL" id="SJPQ01000001">
    <property type="protein sequence ID" value="TWT91017.1"/>
    <property type="molecule type" value="Genomic_DNA"/>
</dbReference>
<feature type="transmembrane region" description="Helical" evidence="1">
    <location>
        <begin position="286"/>
        <end position="312"/>
    </location>
</feature>
<reference evidence="2 3" key="1">
    <citation type="submission" date="2019-02" db="EMBL/GenBank/DDBJ databases">
        <title>Deep-cultivation of Planctomycetes and their phenomic and genomic characterization uncovers novel biology.</title>
        <authorList>
            <person name="Wiegand S."/>
            <person name="Jogler M."/>
            <person name="Boedeker C."/>
            <person name="Pinto D."/>
            <person name="Vollmers J."/>
            <person name="Rivas-Marin E."/>
            <person name="Kohn T."/>
            <person name="Peeters S.H."/>
            <person name="Heuer A."/>
            <person name="Rast P."/>
            <person name="Oberbeckmann S."/>
            <person name="Bunk B."/>
            <person name="Jeske O."/>
            <person name="Meyerdierks A."/>
            <person name="Storesund J.E."/>
            <person name="Kallscheuer N."/>
            <person name="Luecker S."/>
            <person name="Lage O.M."/>
            <person name="Pohl T."/>
            <person name="Merkel B.J."/>
            <person name="Hornburger P."/>
            <person name="Mueller R.-W."/>
            <person name="Bruemmer F."/>
            <person name="Labrenz M."/>
            <person name="Spormann A.M."/>
            <person name="Op Den Camp H."/>
            <person name="Overmann J."/>
            <person name="Amann R."/>
            <person name="Jetten M.S.M."/>
            <person name="Mascher T."/>
            <person name="Medema M.H."/>
            <person name="Devos D.P."/>
            <person name="Kaster A.-K."/>
            <person name="Ovreas L."/>
            <person name="Rohde M."/>
            <person name="Galperin M.Y."/>
            <person name="Jogler C."/>
        </authorList>
    </citation>
    <scope>NUCLEOTIDE SEQUENCE [LARGE SCALE GENOMIC DNA]</scope>
    <source>
        <strain evidence="2 3">Mal64</strain>
    </source>
</reference>
<feature type="transmembrane region" description="Helical" evidence="1">
    <location>
        <begin position="371"/>
        <end position="392"/>
    </location>
</feature>
<keyword evidence="1" id="KW-0812">Transmembrane</keyword>
<evidence type="ECO:0000313" key="2">
    <source>
        <dbReference type="EMBL" id="TWT91017.1"/>
    </source>
</evidence>
<evidence type="ECO:0000313" key="3">
    <source>
        <dbReference type="Proteomes" id="UP000315440"/>
    </source>
</evidence>
<keyword evidence="1" id="KW-1133">Transmembrane helix</keyword>